<dbReference type="Gene3D" id="1.10.3370.10">
    <property type="entry name" value="SecY subunit domain"/>
    <property type="match status" value="1"/>
</dbReference>
<evidence type="ECO:0000313" key="2">
    <source>
        <dbReference type="Proteomes" id="UP000283269"/>
    </source>
</evidence>
<organism evidence="1 2">
    <name type="scientific">Psilocybe cyanescens</name>
    <dbReference type="NCBI Taxonomy" id="93625"/>
    <lineage>
        <taxon>Eukaryota</taxon>
        <taxon>Fungi</taxon>
        <taxon>Dikarya</taxon>
        <taxon>Basidiomycota</taxon>
        <taxon>Agaricomycotina</taxon>
        <taxon>Agaricomycetes</taxon>
        <taxon>Agaricomycetidae</taxon>
        <taxon>Agaricales</taxon>
        <taxon>Agaricineae</taxon>
        <taxon>Strophariaceae</taxon>
        <taxon>Psilocybe</taxon>
    </lineage>
</organism>
<dbReference type="STRING" id="93625.A0A409XAH2"/>
<dbReference type="InterPro" id="IPR023201">
    <property type="entry name" value="SecY_dom_sf"/>
</dbReference>
<sequence>MYKELTRVIPTAAAFSCAILGLLSVMADFLLRLGFLMTVSIIYNHWKIGMHESGRPRMAVFGDLL</sequence>
<gene>
    <name evidence="1" type="ORF">CVT25_008842</name>
</gene>
<keyword evidence="2" id="KW-1185">Reference proteome</keyword>
<dbReference type="AlphaFoldDB" id="A0A409XAH2"/>
<dbReference type="Proteomes" id="UP000283269">
    <property type="component" value="Unassembled WGS sequence"/>
</dbReference>
<reference evidence="1 2" key="1">
    <citation type="journal article" date="2018" name="Evol. Lett.">
        <title>Horizontal gene cluster transfer increased hallucinogenic mushroom diversity.</title>
        <authorList>
            <person name="Reynolds H.T."/>
            <person name="Vijayakumar V."/>
            <person name="Gluck-Thaler E."/>
            <person name="Korotkin H.B."/>
            <person name="Matheny P.B."/>
            <person name="Slot J.C."/>
        </authorList>
    </citation>
    <scope>NUCLEOTIDE SEQUENCE [LARGE SCALE GENOMIC DNA]</scope>
    <source>
        <strain evidence="1 2">2631</strain>
    </source>
</reference>
<name>A0A409XAH2_PSICY</name>
<accession>A0A409XAH2</accession>
<dbReference type="EMBL" id="NHYD01002207">
    <property type="protein sequence ID" value="PPQ87798.1"/>
    <property type="molecule type" value="Genomic_DNA"/>
</dbReference>
<protein>
    <submittedName>
        <fullName evidence="1">Uncharacterized protein</fullName>
    </submittedName>
</protein>
<comment type="caution">
    <text evidence="1">The sequence shown here is derived from an EMBL/GenBank/DDBJ whole genome shotgun (WGS) entry which is preliminary data.</text>
</comment>
<dbReference type="InParanoid" id="A0A409XAH2"/>
<evidence type="ECO:0000313" key="1">
    <source>
        <dbReference type="EMBL" id="PPQ87798.1"/>
    </source>
</evidence>
<proteinExistence type="predicted"/>